<feature type="domain" description="ABC transmembrane type-1" evidence="9">
    <location>
        <begin position="57"/>
        <end position="263"/>
    </location>
</feature>
<evidence type="ECO:0000256" key="4">
    <source>
        <dbReference type="ARBA" id="ARBA00022475"/>
    </source>
</evidence>
<dbReference type="Proteomes" id="UP001281305">
    <property type="component" value="Chromosome"/>
</dbReference>
<evidence type="ECO:0000313" key="10">
    <source>
        <dbReference type="EMBL" id="WYK16815.1"/>
    </source>
</evidence>
<evidence type="ECO:0000256" key="2">
    <source>
        <dbReference type="ARBA" id="ARBA00007069"/>
    </source>
</evidence>
<accession>A0ABZ2TCH6</accession>
<proteinExistence type="inferred from homology"/>
<dbReference type="PANTHER" id="PTHR42929:SF5">
    <property type="entry name" value="ABC TRANSPORTER PERMEASE PROTEIN"/>
    <property type="match status" value="1"/>
</dbReference>
<dbReference type="InterPro" id="IPR000515">
    <property type="entry name" value="MetI-like"/>
</dbReference>
<evidence type="ECO:0000256" key="1">
    <source>
        <dbReference type="ARBA" id="ARBA00004651"/>
    </source>
</evidence>
<dbReference type="Pfam" id="PF00528">
    <property type="entry name" value="BPD_transp_1"/>
    <property type="match status" value="1"/>
</dbReference>
<evidence type="ECO:0000256" key="3">
    <source>
        <dbReference type="ARBA" id="ARBA00022448"/>
    </source>
</evidence>
<organism evidence="10 11">
    <name type="scientific">Roseovarius rhodophyticola</name>
    <dbReference type="NCBI Taxonomy" id="3080827"/>
    <lineage>
        <taxon>Bacteria</taxon>
        <taxon>Pseudomonadati</taxon>
        <taxon>Pseudomonadota</taxon>
        <taxon>Alphaproteobacteria</taxon>
        <taxon>Rhodobacterales</taxon>
        <taxon>Roseobacteraceae</taxon>
        <taxon>Roseovarius</taxon>
    </lineage>
</organism>
<keyword evidence="7 8" id="KW-0472">Membrane</keyword>
<dbReference type="EMBL" id="CP146606">
    <property type="protein sequence ID" value="WYK16815.1"/>
    <property type="molecule type" value="Genomic_DNA"/>
</dbReference>
<feature type="transmembrane region" description="Helical" evidence="8">
    <location>
        <begin position="7"/>
        <end position="31"/>
    </location>
</feature>
<keyword evidence="4" id="KW-1003">Cell membrane</keyword>
<dbReference type="PROSITE" id="PS50928">
    <property type="entry name" value="ABC_TM1"/>
    <property type="match status" value="1"/>
</dbReference>
<evidence type="ECO:0000259" key="9">
    <source>
        <dbReference type="PROSITE" id="PS50928"/>
    </source>
</evidence>
<dbReference type="SUPFAM" id="SSF161098">
    <property type="entry name" value="MetI-like"/>
    <property type="match status" value="1"/>
</dbReference>
<feature type="transmembrane region" description="Helical" evidence="8">
    <location>
        <begin position="143"/>
        <end position="165"/>
    </location>
</feature>
<protein>
    <submittedName>
        <fullName evidence="10">ABC transporter permease</fullName>
    </submittedName>
</protein>
<dbReference type="RefSeq" id="WP_339106610.1">
    <property type="nucleotide sequence ID" value="NZ_CP146606.1"/>
</dbReference>
<dbReference type="PANTHER" id="PTHR42929">
    <property type="entry name" value="INNER MEMBRANE ABC TRANSPORTER PERMEASE PROTEIN YDCU-RELATED-RELATED"/>
    <property type="match status" value="1"/>
</dbReference>
<feature type="transmembrane region" description="Helical" evidence="8">
    <location>
        <begin position="92"/>
        <end position="115"/>
    </location>
</feature>
<dbReference type="CDD" id="cd06261">
    <property type="entry name" value="TM_PBP2"/>
    <property type="match status" value="1"/>
</dbReference>
<comment type="similarity">
    <text evidence="2">Belongs to the binding-protein-dependent transport system permease family. CysTW subfamily.</text>
</comment>
<name>A0ABZ2TCH6_9RHOB</name>
<gene>
    <name evidence="10" type="ORF">RZS32_010255</name>
</gene>
<keyword evidence="3 8" id="KW-0813">Transport</keyword>
<reference evidence="10 11" key="1">
    <citation type="submission" date="2024-02" db="EMBL/GenBank/DDBJ databases">
        <title>Roseovarius strain W115 nov., isolated from a marine algae.</title>
        <authorList>
            <person name="Lee M.W."/>
            <person name="Lee J.K."/>
            <person name="Kim J.M."/>
            <person name="Choi D.G."/>
            <person name="Baek J.H."/>
            <person name="Bayburt H."/>
            <person name="Jung J.J."/>
            <person name="Han D.M."/>
            <person name="Jeon C.O."/>
        </authorList>
    </citation>
    <scope>NUCLEOTIDE SEQUENCE [LARGE SCALE GENOMIC DNA]</scope>
    <source>
        <strain evidence="10 11">W115</strain>
    </source>
</reference>
<evidence type="ECO:0000256" key="5">
    <source>
        <dbReference type="ARBA" id="ARBA00022692"/>
    </source>
</evidence>
<evidence type="ECO:0000313" key="11">
    <source>
        <dbReference type="Proteomes" id="UP001281305"/>
    </source>
</evidence>
<evidence type="ECO:0000256" key="6">
    <source>
        <dbReference type="ARBA" id="ARBA00022989"/>
    </source>
</evidence>
<evidence type="ECO:0000256" key="7">
    <source>
        <dbReference type="ARBA" id="ARBA00023136"/>
    </source>
</evidence>
<keyword evidence="11" id="KW-1185">Reference proteome</keyword>
<evidence type="ECO:0000256" key="8">
    <source>
        <dbReference type="RuleBase" id="RU363032"/>
    </source>
</evidence>
<dbReference type="InterPro" id="IPR035906">
    <property type="entry name" value="MetI-like_sf"/>
</dbReference>
<sequence>MSFKDRNIWLLMPALLLIGICFLYPVSWLLQRSVSEPVWGLQNYFTIFSKTIYLGVLWNTVAIAGATTILCALIGFPVAYSMVHSSPWVRKILIFSVLIPFWTSILVRSFAWLVILQRGGIINDVLIGVGMMAEPLDLVYNRFGVLLGMVQVLLPFVVFPLFSVMARIDGSFVRAANNLGATPIRAFFRVYLPLCLPGLLTGAMLVFIIALGYFITPALLGGRGDIMIAQLIFERIDEFGDWPLASALAIVLLVGTGLLFLLINALLKIRGGRI</sequence>
<feature type="transmembrane region" description="Helical" evidence="8">
    <location>
        <begin position="51"/>
        <end position="80"/>
    </location>
</feature>
<feature type="transmembrane region" description="Helical" evidence="8">
    <location>
        <begin position="186"/>
        <end position="215"/>
    </location>
</feature>
<comment type="subcellular location">
    <subcellularLocation>
        <location evidence="1 8">Cell membrane</location>
        <topology evidence="1 8">Multi-pass membrane protein</topology>
    </subcellularLocation>
</comment>
<keyword evidence="5 8" id="KW-0812">Transmembrane</keyword>
<feature type="transmembrane region" description="Helical" evidence="8">
    <location>
        <begin position="244"/>
        <end position="267"/>
    </location>
</feature>
<dbReference type="Gene3D" id="1.10.3720.10">
    <property type="entry name" value="MetI-like"/>
    <property type="match status" value="1"/>
</dbReference>
<keyword evidence="6 8" id="KW-1133">Transmembrane helix</keyword>